<name>A0A9R1VCT3_LACSA</name>
<dbReference type="GO" id="GO:0046983">
    <property type="term" value="F:protein dimerization activity"/>
    <property type="evidence" value="ECO:0007669"/>
    <property type="project" value="InterPro"/>
</dbReference>
<reference evidence="2 3" key="1">
    <citation type="journal article" date="2017" name="Nat. Commun.">
        <title>Genome assembly with in vitro proximity ligation data and whole-genome triplication in lettuce.</title>
        <authorList>
            <person name="Reyes-Chin-Wo S."/>
            <person name="Wang Z."/>
            <person name="Yang X."/>
            <person name="Kozik A."/>
            <person name="Arikit S."/>
            <person name="Song C."/>
            <person name="Xia L."/>
            <person name="Froenicke L."/>
            <person name="Lavelle D.O."/>
            <person name="Truco M.J."/>
            <person name="Xia R."/>
            <person name="Zhu S."/>
            <person name="Xu C."/>
            <person name="Xu H."/>
            <person name="Xu X."/>
            <person name="Cox K."/>
            <person name="Korf I."/>
            <person name="Meyers B.C."/>
            <person name="Michelmore R.W."/>
        </authorList>
    </citation>
    <scope>NUCLEOTIDE SEQUENCE [LARGE SCALE GENOMIC DNA]</scope>
    <source>
        <strain evidence="3">cv. Salinas</strain>
        <tissue evidence="2">Seedlings</tissue>
    </source>
</reference>
<organism evidence="2 3">
    <name type="scientific">Lactuca sativa</name>
    <name type="common">Garden lettuce</name>
    <dbReference type="NCBI Taxonomy" id="4236"/>
    <lineage>
        <taxon>Eukaryota</taxon>
        <taxon>Viridiplantae</taxon>
        <taxon>Streptophyta</taxon>
        <taxon>Embryophyta</taxon>
        <taxon>Tracheophyta</taxon>
        <taxon>Spermatophyta</taxon>
        <taxon>Magnoliopsida</taxon>
        <taxon>eudicotyledons</taxon>
        <taxon>Gunneridae</taxon>
        <taxon>Pentapetalae</taxon>
        <taxon>asterids</taxon>
        <taxon>campanulids</taxon>
        <taxon>Asterales</taxon>
        <taxon>Asteraceae</taxon>
        <taxon>Cichorioideae</taxon>
        <taxon>Cichorieae</taxon>
        <taxon>Lactucinae</taxon>
        <taxon>Lactuca</taxon>
    </lineage>
</organism>
<dbReference type="InterPro" id="IPR006580">
    <property type="entry name" value="Znf_TTF"/>
</dbReference>
<dbReference type="EMBL" id="NBSK02000005">
    <property type="protein sequence ID" value="KAJ0204697.1"/>
    <property type="molecule type" value="Genomic_DNA"/>
</dbReference>
<dbReference type="SMART" id="SM00597">
    <property type="entry name" value="ZnF_TTF"/>
    <property type="match status" value="1"/>
</dbReference>
<gene>
    <name evidence="2" type="ORF">LSAT_V11C500270350</name>
</gene>
<accession>A0A9R1VCT3</accession>
<keyword evidence="3" id="KW-1185">Reference proteome</keyword>
<sequence length="593" mass="68428">MTRRMFHCSLFNQLSNCPLAHCCTAQSDKKAIEEDNEQHKHMRVDLSSLPVDPTEHPAMEYYYFPQSAFEGKQRRFNISWFDDNKYWLEYSIKENAAFCLCCYLFKSDIPNQGGSDHFVKSGFKAWNRKSGLDDHKAGTPHNIAAKVFLLRQGLTFRGHDEMDNSNNKGNFLELLQWLADRCDVVDRVVLKNAPKNTQLKCSDIQKDIVQACSDAVINGEVVERFVGLRHVSDTSALTIKETIYDMLLKWNLSNNSIRGQGYDGASELESGTGLNQEVGIKRPSDTRWGSHFSSLLNIKNIYSSICEVLEDLGKDNSDRDRKAEAIHILRLLKSFDFVFCLHLMVDILGVTNHLNTTLQRKDQDIVNAMNQVSNSKKAIQEIRDVGWEPLLGNVTLFCNKHDVRIVDMEDEYYDGFSCRKGSQVNNLHHYYVDVFKAVIDMQLQELNHRFNEANTKLLLCIACLCPRMSFKAFDLDKLMEMATIYKEEFRTEYDLQVLEVELKNYINDVQEDEHFNQLKSIRELAKKMVEEKKHIIYPKVYLILKLALILPVATANVERAFSAMKLVKTDVRNKMGDQFLSDSLVSYIEKKWP</sequence>
<comment type="caution">
    <text evidence="2">The sequence shown here is derived from an EMBL/GenBank/DDBJ whole genome shotgun (WGS) entry which is preliminary data.</text>
</comment>
<dbReference type="Proteomes" id="UP000235145">
    <property type="component" value="Unassembled WGS sequence"/>
</dbReference>
<dbReference type="InterPro" id="IPR025398">
    <property type="entry name" value="DUF4371"/>
</dbReference>
<dbReference type="InterPro" id="IPR055298">
    <property type="entry name" value="AtLOH3-like"/>
</dbReference>
<feature type="domain" description="TTF-type" evidence="1">
    <location>
        <begin position="72"/>
        <end position="161"/>
    </location>
</feature>
<dbReference type="PANTHER" id="PTHR11697">
    <property type="entry name" value="GENERAL TRANSCRIPTION FACTOR 2-RELATED ZINC FINGER PROTEIN"/>
    <property type="match status" value="1"/>
</dbReference>
<proteinExistence type="predicted"/>
<dbReference type="Pfam" id="PF05699">
    <property type="entry name" value="Dimer_Tnp_hAT"/>
    <property type="match status" value="1"/>
</dbReference>
<evidence type="ECO:0000313" key="2">
    <source>
        <dbReference type="EMBL" id="KAJ0204697.1"/>
    </source>
</evidence>
<dbReference type="Pfam" id="PF14291">
    <property type="entry name" value="DUF4371"/>
    <property type="match status" value="2"/>
</dbReference>
<dbReference type="SUPFAM" id="SSF53098">
    <property type="entry name" value="Ribonuclease H-like"/>
    <property type="match status" value="1"/>
</dbReference>
<dbReference type="InterPro" id="IPR008906">
    <property type="entry name" value="HATC_C_dom"/>
</dbReference>
<dbReference type="AlphaFoldDB" id="A0A9R1VCT3"/>
<evidence type="ECO:0000313" key="3">
    <source>
        <dbReference type="Proteomes" id="UP000235145"/>
    </source>
</evidence>
<dbReference type="InterPro" id="IPR012337">
    <property type="entry name" value="RNaseH-like_sf"/>
</dbReference>
<protein>
    <recommendedName>
        <fullName evidence="1">TTF-type domain-containing protein</fullName>
    </recommendedName>
</protein>
<evidence type="ECO:0000259" key="1">
    <source>
        <dbReference type="SMART" id="SM00597"/>
    </source>
</evidence>
<dbReference type="PANTHER" id="PTHR11697:SF230">
    <property type="entry name" value="ZINC FINGER, MYM DOMAIN CONTAINING 1"/>
    <property type="match status" value="1"/>
</dbReference>